<comment type="catalytic activity">
    <reaction evidence="6">
        <text>glucuronate acceptor + UDP-alpha-D-glucuronate = acceptor beta-D-glucuronoside + UDP + H(+)</text>
        <dbReference type="Rhea" id="RHEA:21032"/>
        <dbReference type="ChEBI" id="CHEBI:15378"/>
        <dbReference type="ChEBI" id="CHEBI:58052"/>
        <dbReference type="ChEBI" id="CHEBI:58223"/>
        <dbReference type="ChEBI" id="CHEBI:132367"/>
        <dbReference type="ChEBI" id="CHEBI:132368"/>
        <dbReference type="EC" id="2.4.1.17"/>
    </reaction>
</comment>
<keyword evidence="4" id="KW-0808">Transferase</keyword>
<dbReference type="Proteomes" id="UP000050761">
    <property type="component" value="Unassembled WGS sequence"/>
</dbReference>
<proteinExistence type="inferred from homology"/>
<reference evidence="7 8" key="1">
    <citation type="submission" date="2018-11" db="EMBL/GenBank/DDBJ databases">
        <authorList>
            <consortium name="Pathogen Informatics"/>
        </authorList>
    </citation>
    <scope>NUCLEOTIDE SEQUENCE [LARGE SCALE GENOMIC DNA]</scope>
</reference>
<evidence type="ECO:0000256" key="1">
    <source>
        <dbReference type="ARBA" id="ARBA00009995"/>
    </source>
</evidence>
<dbReference type="GO" id="GO:0015020">
    <property type="term" value="F:glucuronosyltransferase activity"/>
    <property type="evidence" value="ECO:0007669"/>
    <property type="project" value="UniProtKB-EC"/>
</dbReference>
<evidence type="ECO:0000256" key="3">
    <source>
        <dbReference type="ARBA" id="ARBA00022676"/>
    </source>
</evidence>
<dbReference type="OrthoDB" id="5835829at2759"/>
<dbReference type="PANTHER" id="PTHR48043:SF143">
    <property type="entry name" value="UDP-GLUCURONOSYLTRANSFERASE"/>
    <property type="match status" value="1"/>
</dbReference>
<sequence length="432" mass="48674">MISNGRIADELASAGHEVVLLEPDFLSIFDKVNSSKVARRWPVFGFSSVLHDVLQGLSGAAFEEASLYKQHQGILIYQRAYNELCEDLLSRHELIEKLRAEKFDGYFGEQINLCGNGLSGAAFEEASLYKQHQGILIYQRAYNELCEDLLSRHELIEKLRAEKFDGYFGEQINLCGNGLAHVLGIKAHFWISSCPIGDHMAWILGMPQPSSYIPSLIGMDITNRPTYFERVLNIWASFLYIYFGIQIAQETTEVFRRKYGPNFPNLEDVAANSDVVFVSTDEFIEFPRPTLPNVVHIGGIGFKDAVEDGGLDELFSEQLEKGSKGVVYFSMGTLVNTSSLPPFAINAVMETIRRTPDHHFVLVADRHDQVGRSIGSNQLSPTGVVDWSPRSASEKLCPMLAEAVMRVSRRSLFYFRMKERKGRKRRKSGTVQ</sequence>
<evidence type="ECO:0000256" key="6">
    <source>
        <dbReference type="ARBA" id="ARBA00047475"/>
    </source>
</evidence>
<evidence type="ECO:0000313" key="9">
    <source>
        <dbReference type="WBParaSite" id="HPBE_0002205401-mRNA-1"/>
    </source>
</evidence>
<dbReference type="Pfam" id="PF00201">
    <property type="entry name" value="UDPGT"/>
    <property type="match status" value="2"/>
</dbReference>
<evidence type="ECO:0000256" key="4">
    <source>
        <dbReference type="ARBA" id="ARBA00022679"/>
    </source>
</evidence>
<gene>
    <name evidence="7" type="ORF">HPBE_LOCUS22053</name>
</gene>
<organism evidence="7">
    <name type="scientific">Heligmosomoides polygyrus</name>
    <name type="common">Parasitic roundworm</name>
    <dbReference type="NCBI Taxonomy" id="6339"/>
    <lineage>
        <taxon>Eukaryota</taxon>
        <taxon>Metazoa</taxon>
        <taxon>Ecdysozoa</taxon>
        <taxon>Nematoda</taxon>
        <taxon>Chromadorea</taxon>
        <taxon>Rhabditida</taxon>
        <taxon>Rhabditina</taxon>
        <taxon>Rhabditomorpha</taxon>
        <taxon>Strongyloidea</taxon>
        <taxon>Heligmosomidae</taxon>
        <taxon>Heligmosomoides</taxon>
    </lineage>
</organism>
<dbReference type="EC" id="2.4.1.17" evidence="2"/>
<dbReference type="InterPro" id="IPR002213">
    <property type="entry name" value="UDP_glucos_trans"/>
</dbReference>
<keyword evidence="3" id="KW-0328">Glycosyltransferase</keyword>
<evidence type="ECO:0000313" key="8">
    <source>
        <dbReference type="Proteomes" id="UP000050761"/>
    </source>
</evidence>
<dbReference type="WBParaSite" id="HPBE_0002205401-mRNA-1">
    <property type="protein sequence ID" value="HPBE_0002205401-mRNA-1"/>
    <property type="gene ID" value="HPBE_0002205401"/>
</dbReference>
<protein>
    <recommendedName>
        <fullName evidence="2">glucuronosyltransferase</fullName>
        <ecNumber evidence="2">2.4.1.17</ecNumber>
    </recommendedName>
</protein>
<dbReference type="EMBL" id="UZAH01033606">
    <property type="protein sequence ID" value="VDP30025.1"/>
    <property type="molecule type" value="Genomic_DNA"/>
</dbReference>
<dbReference type="PANTHER" id="PTHR48043">
    <property type="entry name" value="EG:EG0003.4 PROTEIN-RELATED"/>
    <property type="match status" value="1"/>
</dbReference>
<comment type="similarity">
    <text evidence="1">Belongs to the UDP-glycosyltransferase family.</text>
</comment>
<evidence type="ECO:0000313" key="7">
    <source>
        <dbReference type="EMBL" id="VDP30025.1"/>
    </source>
</evidence>
<dbReference type="SUPFAM" id="SSF53756">
    <property type="entry name" value="UDP-Glycosyltransferase/glycogen phosphorylase"/>
    <property type="match status" value="1"/>
</dbReference>
<keyword evidence="5" id="KW-0732">Signal</keyword>
<evidence type="ECO:0000256" key="5">
    <source>
        <dbReference type="ARBA" id="ARBA00022729"/>
    </source>
</evidence>
<accession>A0A3P8DEZ3</accession>
<dbReference type="AlphaFoldDB" id="A0A3P8DEZ3"/>
<evidence type="ECO:0000256" key="2">
    <source>
        <dbReference type="ARBA" id="ARBA00012544"/>
    </source>
</evidence>
<reference evidence="9" key="2">
    <citation type="submission" date="2019-09" db="UniProtKB">
        <authorList>
            <consortium name="WormBaseParasite"/>
        </authorList>
    </citation>
    <scope>IDENTIFICATION</scope>
</reference>
<dbReference type="InterPro" id="IPR050271">
    <property type="entry name" value="UDP-glycosyltransferase"/>
</dbReference>
<name>A0A3P8DEZ3_HELPZ</name>
<keyword evidence="8" id="KW-1185">Reference proteome</keyword>